<feature type="compositionally biased region" description="Polar residues" evidence="2">
    <location>
        <begin position="655"/>
        <end position="665"/>
    </location>
</feature>
<dbReference type="STRING" id="914234.M2RRQ6"/>
<feature type="domain" description="Spc7 kinetochore protein" evidence="3">
    <location>
        <begin position="870"/>
        <end position="1194"/>
    </location>
</feature>
<evidence type="ECO:0000313" key="5">
    <source>
        <dbReference type="Proteomes" id="UP000016930"/>
    </source>
</evidence>
<dbReference type="SMART" id="SM00787">
    <property type="entry name" value="Spc7"/>
    <property type="match status" value="1"/>
</dbReference>
<keyword evidence="5" id="KW-1185">Reference proteome</keyword>
<reference evidence="4 5" key="1">
    <citation type="journal article" date="2012" name="Proc. Natl. Acad. Sci. U.S.A.">
        <title>Comparative genomics of Ceriporiopsis subvermispora and Phanerochaete chrysosporium provide insight into selective ligninolysis.</title>
        <authorList>
            <person name="Fernandez-Fueyo E."/>
            <person name="Ruiz-Duenas F.J."/>
            <person name="Ferreira P."/>
            <person name="Floudas D."/>
            <person name="Hibbett D.S."/>
            <person name="Canessa P."/>
            <person name="Larrondo L.F."/>
            <person name="James T.Y."/>
            <person name="Seelenfreund D."/>
            <person name="Lobos S."/>
            <person name="Polanco R."/>
            <person name="Tello M."/>
            <person name="Honda Y."/>
            <person name="Watanabe T."/>
            <person name="Watanabe T."/>
            <person name="Ryu J.S."/>
            <person name="Kubicek C.P."/>
            <person name="Schmoll M."/>
            <person name="Gaskell J."/>
            <person name="Hammel K.E."/>
            <person name="St John F.J."/>
            <person name="Vanden Wymelenberg A."/>
            <person name="Sabat G."/>
            <person name="Splinter BonDurant S."/>
            <person name="Syed K."/>
            <person name="Yadav J.S."/>
            <person name="Doddapaneni H."/>
            <person name="Subramanian V."/>
            <person name="Lavin J.L."/>
            <person name="Oguiza J.A."/>
            <person name="Perez G."/>
            <person name="Pisabarro A.G."/>
            <person name="Ramirez L."/>
            <person name="Santoyo F."/>
            <person name="Master E."/>
            <person name="Coutinho P.M."/>
            <person name="Henrissat B."/>
            <person name="Lombard V."/>
            <person name="Magnuson J.K."/>
            <person name="Kuees U."/>
            <person name="Hori C."/>
            <person name="Igarashi K."/>
            <person name="Samejima M."/>
            <person name="Held B.W."/>
            <person name="Barry K.W."/>
            <person name="LaButti K.M."/>
            <person name="Lapidus A."/>
            <person name="Lindquist E.A."/>
            <person name="Lucas S.M."/>
            <person name="Riley R."/>
            <person name="Salamov A.A."/>
            <person name="Hoffmeister D."/>
            <person name="Schwenk D."/>
            <person name="Hadar Y."/>
            <person name="Yarden O."/>
            <person name="de Vries R.P."/>
            <person name="Wiebenga A."/>
            <person name="Stenlid J."/>
            <person name="Eastwood D."/>
            <person name="Grigoriev I.V."/>
            <person name="Berka R.M."/>
            <person name="Blanchette R.A."/>
            <person name="Kersten P."/>
            <person name="Martinez A.T."/>
            <person name="Vicuna R."/>
            <person name="Cullen D."/>
        </authorList>
    </citation>
    <scope>NUCLEOTIDE SEQUENCE [LARGE SCALE GENOMIC DNA]</scope>
    <source>
        <strain evidence="4 5">B</strain>
    </source>
</reference>
<dbReference type="GO" id="GO:1990758">
    <property type="term" value="P:mitotic sister chromatid biorientation"/>
    <property type="evidence" value="ECO:0007669"/>
    <property type="project" value="TreeGrafter"/>
</dbReference>
<feature type="region of interest" description="Disordered" evidence="2">
    <location>
        <begin position="287"/>
        <end position="315"/>
    </location>
</feature>
<dbReference type="InterPro" id="IPR040850">
    <property type="entry name" value="Knl1_RWD_C"/>
</dbReference>
<feature type="region of interest" description="Disordered" evidence="2">
    <location>
        <begin position="1"/>
        <end position="34"/>
    </location>
</feature>
<dbReference type="GO" id="GO:0034501">
    <property type="term" value="P:protein localization to kinetochore"/>
    <property type="evidence" value="ECO:0007669"/>
    <property type="project" value="TreeGrafter"/>
</dbReference>
<feature type="compositionally biased region" description="Polar residues" evidence="2">
    <location>
        <begin position="255"/>
        <end position="268"/>
    </location>
</feature>
<dbReference type="InterPro" id="IPR013253">
    <property type="entry name" value="Spc7_domain"/>
</dbReference>
<sequence>MPQKISPARRRSIAVLNQAPATRHANNRRRAYSIVPGEKLSPAALARRLKAPRKSILKASINLPPSGSRDEDEETSAGADSTNITQTMEFTQVHSAQPRKSLGRRVSFASHAHVRLFEIQDKDNNTASSAEAVSPPQDSPPQQSPYQDDQNVHFQASQSRRNSMRRRSSVAFSEFGERSMEMDDDETAPYPAQFLQIRANDSAGSALEDDDWSEDEDDDDEDMEITEAIQMNIARKRSLSLGGQSSLGQRRRSSVAPTTSSQSQSENQPPRMRESIVAINQQLQAHLTPGDLPGQDQSMVSEHSQSFGSEGASVEETQPMEFTVPMGRSLRPPEPPSDAWLGLRAITHAGDEPYELPPPDSSSDDGIPIPDSDPNDTILEGDSAMDLTDAIGRLVKARSSLGLPPVAAPLAENGNLNTDIGQNAEASQSLDGDQFGEDSFSSSDDSLGDMGDRTLNLTTIMQRTSLGTETSMENASIVNSVLEEDGVVRLPVVVTSPGSALPSTSTTIDSAAKENAPPGVFNAPQTTTGPSSIPKSPARNARSPAKPSSGPTVPKPFVFSLPRSGSARPTTPSKGASAPTPNPPSASRATTRTQPSPARATAAFAPSAAPKSPLKRPAPSDTDADHAQPSPAKRQAVGRLESAKKAPFESLGLQKPTSTPASTQNRRASISSARRPSGYFAQRKSLGANFPPAANTHSDVAPTEQTGGQDLRRVTIAPLSMGTTSSEENLRDGVTDKPLYPDLASIAEELPPTSSKLPSSESPALGSPRRARSCDREELRQAIAVPSPTRGSPSPASLRDNNTTGSPLNRTRSASPRVVATAPRKSIALTTGIDRVASTSGQSMEVDNAGSQQAAITQSTSDQPSVTTFQDDLDEEGPPITIEQFFSMTGIRFMDEITAPKPRPSTIPPIQLRARSRGRLSSESAPEEDPIPLAEFSVATAVEVPQYELYTAVVNDLNAWIEESKKICAQAEQESEKFTPALFREFADADESEKAILLHQLKLIKVNNHATAKSQWYDWKMQWVEQLYGYAEDGFASLETDAEMLAKAIQDAQAILPGLREEYAEVMAELEHERADIAASEASDPEYLKELKNTIAEQNAELDVFQADIAENNAKLQRLEEKSSEIESQKQEAVVAIAQAERTIHIQKESTSSEVFRLKDELEALQELHLWRVTKMDASSFECIYASRYHVSIPCHNHWPIPSKISISKTQASRTKERDVFPAFTELMLRVAQIIVRKMQDAEIPEIVQRLGDIWSCCTQLRSQFTFLAIKYPLSVDALERPDAAAPDLKVTATVMFPHAQGKAFVSFILDMQTYSTWPMSISSLKTEVKVAYGHIEQESILDAILGRLAQANSADNHGCLLDACIEATELYV</sequence>
<feature type="region of interest" description="Disordered" evidence="2">
    <location>
        <begin position="719"/>
        <end position="738"/>
    </location>
</feature>
<evidence type="ECO:0000313" key="4">
    <source>
        <dbReference type="EMBL" id="EMD41576.1"/>
    </source>
</evidence>
<dbReference type="PANTHER" id="PTHR28260">
    <property type="entry name" value="SPINDLE POLE BODY COMPONENT SPC105"/>
    <property type="match status" value="1"/>
</dbReference>
<feature type="compositionally biased region" description="Polar residues" evidence="2">
    <location>
        <begin position="496"/>
        <end position="509"/>
    </location>
</feature>
<dbReference type="GO" id="GO:0007094">
    <property type="term" value="P:mitotic spindle assembly checkpoint signaling"/>
    <property type="evidence" value="ECO:0007669"/>
    <property type="project" value="TreeGrafter"/>
</dbReference>
<feature type="region of interest" description="Disordered" evidence="2">
    <location>
        <begin position="350"/>
        <end position="381"/>
    </location>
</feature>
<feature type="region of interest" description="Disordered" evidence="2">
    <location>
        <begin position="51"/>
        <end position="102"/>
    </location>
</feature>
<feature type="region of interest" description="Disordered" evidence="2">
    <location>
        <begin position="496"/>
        <end position="714"/>
    </location>
</feature>
<feature type="compositionally biased region" description="Polar residues" evidence="2">
    <location>
        <begin position="695"/>
        <end position="708"/>
    </location>
</feature>
<feature type="region of interest" description="Disordered" evidence="2">
    <location>
        <begin position="840"/>
        <end position="877"/>
    </location>
</feature>
<feature type="compositionally biased region" description="Acidic residues" evidence="2">
    <location>
        <begin position="207"/>
        <end position="225"/>
    </location>
</feature>
<dbReference type="HOGENOM" id="CLU_002132_0_0_1"/>
<name>M2RRQ6_CERS8</name>
<feature type="compositionally biased region" description="Polar residues" evidence="2">
    <location>
        <begin position="789"/>
        <end position="814"/>
    </location>
</feature>
<dbReference type="Pfam" id="PF18210">
    <property type="entry name" value="Knl1_RWD_C"/>
    <property type="match status" value="1"/>
</dbReference>
<feature type="compositionally biased region" description="Low complexity" evidence="2">
    <location>
        <begin position="666"/>
        <end position="677"/>
    </location>
</feature>
<evidence type="ECO:0000259" key="3">
    <source>
        <dbReference type="SMART" id="SM00787"/>
    </source>
</evidence>
<feature type="coiled-coil region" evidence="1">
    <location>
        <begin position="1088"/>
        <end position="1168"/>
    </location>
</feature>
<feature type="compositionally biased region" description="Low complexity" evidence="2">
    <location>
        <begin position="431"/>
        <end position="449"/>
    </location>
</feature>
<gene>
    <name evidence="4" type="ORF">CERSUDRAFT_110126</name>
</gene>
<feature type="compositionally biased region" description="Polar residues" evidence="2">
    <location>
        <begin position="752"/>
        <end position="762"/>
    </location>
</feature>
<evidence type="ECO:0000256" key="1">
    <source>
        <dbReference type="SAM" id="Coils"/>
    </source>
</evidence>
<feature type="compositionally biased region" description="Polar residues" evidence="2">
    <location>
        <begin position="840"/>
        <end position="870"/>
    </location>
</feature>
<feature type="region of interest" description="Disordered" evidence="2">
    <location>
        <begin position="429"/>
        <end position="452"/>
    </location>
</feature>
<dbReference type="EMBL" id="KB445791">
    <property type="protein sequence ID" value="EMD41576.1"/>
    <property type="molecule type" value="Genomic_DNA"/>
</dbReference>
<evidence type="ECO:0000256" key="2">
    <source>
        <dbReference type="SAM" id="MobiDB-lite"/>
    </source>
</evidence>
<dbReference type="GO" id="GO:0000776">
    <property type="term" value="C:kinetochore"/>
    <property type="evidence" value="ECO:0007669"/>
    <property type="project" value="TreeGrafter"/>
</dbReference>
<organism evidence="4 5">
    <name type="scientific">Ceriporiopsis subvermispora (strain B)</name>
    <name type="common">White-rot fungus</name>
    <name type="synonym">Gelatoporia subvermispora</name>
    <dbReference type="NCBI Taxonomy" id="914234"/>
    <lineage>
        <taxon>Eukaryota</taxon>
        <taxon>Fungi</taxon>
        <taxon>Dikarya</taxon>
        <taxon>Basidiomycota</taxon>
        <taxon>Agaricomycotina</taxon>
        <taxon>Agaricomycetes</taxon>
        <taxon>Polyporales</taxon>
        <taxon>Gelatoporiaceae</taxon>
        <taxon>Gelatoporia</taxon>
    </lineage>
</organism>
<dbReference type="Pfam" id="PF08317">
    <property type="entry name" value="Spc7"/>
    <property type="match status" value="1"/>
</dbReference>
<feature type="region of interest" description="Disordered" evidence="2">
    <location>
        <begin position="749"/>
        <end position="823"/>
    </location>
</feature>
<feature type="compositionally biased region" description="Low complexity" evidence="2">
    <location>
        <begin position="239"/>
        <end position="248"/>
    </location>
</feature>
<feature type="compositionally biased region" description="Low complexity" evidence="2">
    <location>
        <begin position="585"/>
        <end position="620"/>
    </location>
</feature>
<feature type="region of interest" description="Disordered" evidence="2">
    <location>
        <begin position="119"/>
        <end position="272"/>
    </location>
</feature>
<dbReference type="Proteomes" id="UP000016930">
    <property type="component" value="Unassembled WGS sequence"/>
</dbReference>
<dbReference type="InterPro" id="IPR033338">
    <property type="entry name" value="Spc105/Spc7"/>
</dbReference>
<feature type="compositionally biased region" description="Polar residues" evidence="2">
    <location>
        <begin position="295"/>
        <end position="308"/>
    </location>
</feature>
<feature type="compositionally biased region" description="Polar residues" evidence="2">
    <location>
        <begin position="78"/>
        <end position="95"/>
    </location>
</feature>
<keyword evidence="1" id="KW-0175">Coiled coil</keyword>
<dbReference type="OrthoDB" id="5592879at2759"/>
<dbReference type="PANTHER" id="PTHR28260:SF1">
    <property type="entry name" value="SPINDLE POLE BODY COMPONENT SPC105"/>
    <property type="match status" value="1"/>
</dbReference>
<proteinExistence type="predicted"/>
<feature type="compositionally biased region" description="Polar residues" evidence="2">
    <location>
        <begin position="523"/>
        <end position="534"/>
    </location>
</feature>
<accession>M2RRQ6</accession>
<feature type="compositionally biased region" description="Low complexity" evidence="2">
    <location>
        <begin position="364"/>
        <end position="376"/>
    </location>
</feature>
<protein>
    <recommendedName>
        <fullName evidence="3">Spc7 kinetochore protein domain-containing protein</fullName>
    </recommendedName>
</protein>